<proteinExistence type="predicted"/>
<protein>
    <submittedName>
        <fullName evidence="1">DUF2071 domain-containing protein</fullName>
    </submittedName>
</protein>
<dbReference type="InterPro" id="IPR018644">
    <property type="entry name" value="DUF2071"/>
</dbReference>
<dbReference type="RefSeq" id="WP_264516025.1">
    <property type="nucleotide sequence ID" value="NZ_JAPDDR010000015.1"/>
</dbReference>
<accession>A0ABT3GA12</accession>
<evidence type="ECO:0000313" key="2">
    <source>
        <dbReference type="Proteomes" id="UP001165653"/>
    </source>
</evidence>
<dbReference type="PANTHER" id="PTHR39186:SF1">
    <property type="entry name" value="DUF2071 DOMAIN-CONTAINING PROTEIN"/>
    <property type="match status" value="1"/>
</dbReference>
<dbReference type="SUPFAM" id="SSF160104">
    <property type="entry name" value="Acetoacetate decarboxylase-like"/>
    <property type="match status" value="1"/>
</dbReference>
<dbReference type="EMBL" id="JAPDDR010000015">
    <property type="protein sequence ID" value="MCW1916449.1"/>
    <property type="molecule type" value="Genomic_DNA"/>
</dbReference>
<evidence type="ECO:0000313" key="1">
    <source>
        <dbReference type="EMBL" id="MCW1916449.1"/>
    </source>
</evidence>
<dbReference type="Proteomes" id="UP001165653">
    <property type="component" value="Unassembled WGS sequence"/>
</dbReference>
<sequence length="251" mass="28522">MNGPTLAQRLAIRGRPAGRSVMKQRWSRLLFLHWRVDPDLLRPLLPAGLHLDLHEGAAWLGVVPFLMERVRPVLLPAVPGLSWFLELNVRIYVHDDAGVPGVWFLSLDCNQPVAVELARRLFLLPYQHARMRCGGTLADTRYHCLRRGESEEAVFEYGPAGEPRTAEPGTLEFFLLERYALFSTGRNGRIYQGLVHHPPYRWAEAKCDRWSTLPVKWDGLPEPQGKPESALWVEQVDVQIFPLRAITAPPA</sequence>
<dbReference type="PANTHER" id="PTHR39186">
    <property type="entry name" value="DUF2071 FAMILY PROTEIN"/>
    <property type="match status" value="1"/>
</dbReference>
<dbReference type="InterPro" id="IPR023375">
    <property type="entry name" value="ADC_dom_sf"/>
</dbReference>
<keyword evidence="2" id="KW-1185">Reference proteome</keyword>
<comment type="caution">
    <text evidence="1">The sequence shown here is derived from an EMBL/GenBank/DDBJ whole genome shotgun (WGS) entry which is preliminary data.</text>
</comment>
<dbReference type="Pfam" id="PF09844">
    <property type="entry name" value="DUF2071"/>
    <property type="match status" value="1"/>
</dbReference>
<name>A0ABT3GA12_9BACT</name>
<gene>
    <name evidence="1" type="ORF">OJ996_22870</name>
</gene>
<organism evidence="1 2">
    <name type="scientific">Luteolibacter rhizosphaerae</name>
    <dbReference type="NCBI Taxonomy" id="2989719"/>
    <lineage>
        <taxon>Bacteria</taxon>
        <taxon>Pseudomonadati</taxon>
        <taxon>Verrucomicrobiota</taxon>
        <taxon>Verrucomicrobiia</taxon>
        <taxon>Verrucomicrobiales</taxon>
        <taxon>Verrucomicrobiaceae</taxon>
        <taxon>Luteolibacter</taxon>
    </lineage>
</organism>
<dbReference type="Gene3D" id="2.40.400.10">
    <property type="entry name" value="Acetoacetate decarboxylase-like"/>
    <property type="match status" value="1"/>
</dbReference>
<reference evidence="1" key="1">
    <citation type="submission" date="2022-10" db="EMBL/GenBank/DDBJ databases">
        <title>Luteolibacter sp. GHJ8, whole genome shotgun sequencing project.</title>
        <authorList>
            <person name="Zhao G."/>
            <person name="Shen L."/>
        </authorList>
    </citation>
    <scope>NUCLEOTIDE SEQUENCE</scope>
    <source>
        <strain evidence="1">GHJ8</strain>
    </source>
</reference>